<dbReference type="GO" id="GO:0009253">
    <property type="term" value="P:peptidoglycan catabolic process"/>
    <property type="evidence" value="ECO:0007669"/>
    <property type="project" value="InterPro"/>
</dbReference>
<protein>
    <recommendedName>
        <fullName evidence="8">Peptidoglycan-recognition protein</fullName>
    </recommendedName>
</protein>
<dbReference type="SMART" id="SM00701">
    <property type="entry name" value="PGRP"/>
    <property type="match status" value="1"/>
</dbReference>
<dbReference type="FunFam" id="3.40.80.10:FF:000001">
    <property type="entry name" value="Peptidoglycan recognition protein 1"/>
    <property type="match status" value="1"/>
</dbReference>
<keyword evidence="3" id="KW-0732">Signal</keyword>
<feature type="signal peptide" evidence="3">
    <location>
        <begin position="1"/>
        <end position="17"/>
    </location>
</feature>
<evidence type="ECO:0000313" key="6">
    <source>
        <dbReference type="EMBL" id="CAF1236035.1"/>
    </source>
</evidence>
<dbReference type="AlphaFoldDB" id="A0A814YZ93"/>
<keyword evidence="2" id="KW-0391">Immunity</keyword>
<evidence type="ECO:0000259" key="5">
    <source>
        <dbReference type="SMART" id="SM00701"/>
    </source>
</evidence>
<dbReference type="Gene3D" id="3.40.80.10">
    <property type="entry name" value="Peptidoglycan recognition protein-like"/>
    <property type="match status" value="1"/>
</dbReference>
<dbReference type="SUPFAM" id="SSF55846">
    <property type="entry name" value="N-acetylmuramoyl-L-alanine amidase-like"/>
    <property type="match status" value="1"/>
</dbReference>
<sequence length="247" mass="27578">MRNVLAICFLLSTVAHGQSPCDQVPFVSRNGWGARPPTSITNLTSKPFSFYVIHHTYQPPNCYDDASCIERVKWIQDFHQKDRGWVDIGYHFLVGENGKVYEGRGWNRQGAHAPGWNNDAFGICIIGDFSTAAPNQAALSAVKLWIDCGIELGHVKKEHFIITHRQSQRPGYTECPGNGTIDAIKPWPRYCSYQNSGANLTQNQTQASVGRQFCLNELGSSATSSSFSSISFHSVLAIFLFVHYFIE</sequence>
<organism evidence="6 7">
    <name type="scientific">Adineta ricciae</name>
    <name type="common">Rotifer</name>
    <dbReference type="NCBI Taxonomy" id="249248"/>
    <lineage>
        <taxon>Eukaryota</taxon>
        <taxon>Metazoa</taxon>
        <taxon>Spiralia</taxon>
        <taxon>Gnathifera</taxon>
        <taxon>Rotifera</taxon>
        <taxon>Eurotatoria</taxon>
        <taxon>Bdelloidea</taxon>
        <taxon>Adinetida</taxon>
        <taxon>Adinetidae</taxon>
        <taxon>Adineta</taxon>
    </lineage>
</organism>
<dbReference type="InterPro" id="IPR015510">
    <property type="entry name" value="PGRP"/>
</dbReference>
<evidence type="ECO:0000256" key="2">
    <source>
        <dbReference type="ARBA" id="ARBA00022859"/>
    </source>
</evidence>
<dbReference type="PANTHER" id="PTHR11022:SF41">
    <property type="entry name" value="PEPTIDOGLYCAN-RECOGNITION PROTEIN LC-RELATED"/>
    <property type="match status" value="1"/>
</dbReference>
<feature type="domain" description="Peptidoglycan recognition protein family" evidence="5">
    <location>
        <begin position="24"/>
        <end position="168"/>
    </location>
</feature>
<dbReference type="Proteomes" id="UP000663828">
    <property type="component" value="Unassembled WGS sequence"/>
</dbReference>
<accession>A0A814YZ93</accession>
<dbReference type="SMART" id="SM00644">
    <property type="entry name" value="Ami_2"/>
    <property type="match status" value="1"/>
</dbReference>
<keyword evidence="7" id="KW-1185">Reference proteome</keyword>
<dbReference type="GO" id="GO:0002376">
    <property type="term" value="P:immune system process"/>
    <property type="evidence" value="ECO:0007669"/>
    <property type="project" value="UniProtKB-KW"/>
</dbReference>
<dbReference type="CDD" id="cd06583">
    <property type="entry name" value="PGRP"/>
    <property type="match status" value="1"/>
</dbReference>
<dbReference type="GO" id="GO:0008270">
    <property type="term" value="F:zinc ion binding"/>
    <property type="evidence" value="ECO:0007669"/>
    <property type="project" value="InterPro"/>
</dbReference>
<proteinExistence type="inferred from homology"/>
<evidence type="ECO:0000313" key="7">
    <source>
        <dbReference type="Proteomes" id="UP000663828"/>
    </source>
</evidence>
<gene>
    <name evidence="6" type="ORF">XAT740_LOCUS25484</name>
</gene>
<feature type="domain" description="N-acetylmuramoyl-L-alanine amidase" evidence="4">
    <location>
        <begin position="38"/>
        <end position="171"/>
    </location>
</feature>
<name>A0A814YZ93_ADIRI</name>
<evidence type="ECO:0000259" key="4">
    <source>
        <dbReference type="SMART" id="SM00644"/>
    </source>
</evidence>
<evidence type="ECO:0000256" key="1">
    <source>
        <dbReference type="ARBA" id="ARBA00007553"/>
    </source>
</evidence>
<dbReference type="GO" id="GO:0008745">
    <property type="term" value="F:N-acetylmuramoyl-L-alanine amidase activity"/>
    <property type="evidence" value="ECO:0007669"/>
    <property type="project" value="InterPro"/>
</dbReference>
<evidence type="ECO:0000256" key="3">
    <source>
        <dbReference type="SAM" id="SignalP"/>
    </source>
</evidence>
<comment type="caution">
    <text evidence="6">The sequence shown here is derived from an EMBL/GenBank/DDBJ whole genome shotgun (WGS) entry which is preliminary data.</text>
</comment>
<evidence type="ECO:0008006" key="8">
    <source>
        <dbReference type="Google" id="ProtNLM"/>
    </source>
</evidence>
<dbReference type="PANTHER" id="PTHR11022">
    <property type="entry name" value="PEPTIDOGLYCAN RECOGNITION PROTEIN"/>
    <property type="match status" value="1"/>
</dbReference>
<reference evidence="6" key="1">
    <citation type="submission" date="2021-02" db="EMBL/GenBank/DDBJ databases">
        <authorList>
            <person name="Nowell W R."/>
        </authorList>
    </citation>
    <scope>NUCLEOTIDE SEQUENCE</scope>
</reference>
<comment type="similarity">
    <text evidence="1">Belongs to the N-acetylmuramoyl-L-alanine amidase 2 family.</text>
</comment>
<dbReference type="InterPro" id="IPR006619">
    <property type="entry name" value="PGRP_domain_met/bac"/>
</dbReference>
<dbReference type="Pfam" id="PF01510">
    <property type="entry name" value="Amidase_2"/>
    <property type="match status" value="1"/>
</dbReference>
<dbReference type="EMBL" id="CAJNOR010002021">
    <property type="protein sequence ID" value="CAF1236035.1"/>
    <property type="molecule type" value="Genomic_DNA"/>
</dbReference>
<feature type="chain" id="PRO_5032964693" description="Peptidoglycan-recognition protein" evidence="3">
    <location>
        <begin position="18"/>
        <end position="247"/>
    </location>
</feature>
<dbReference type="InterPro" id="IPR036505">
    <property type="entry name" value="Amidase/PGRP_sf"/>
</dbReference>
<dbReference type="InterPro" id="IPR002502">
    <property type="entry name" value="Amidase_domain"/>
</dbReference>